<evidence type="ECO:0000256" key="2">
    <source>
        <dbReference type="ARBA" id="ARBA00008226"/>
    </source>
</evidence>
<comment type="similarity">
    <text evidence="2 11">Belongs to the class-II aminoacyl-tRNA synthetase family.</text>
</comment>
<dbReference type="GO" id="GO:0004814">
    <property type="term" value="F:arginine-tRNA ligase activity"/>
    <property type="evidence" value="ECO:0007669"/>
    <property type="project" value="InterPro"/>
</dbReference>
<name>A0A2A5CI35_9GAMM</name>
<gene>
    <name evidence="11" type="primary">glyS</name>
    <name evidence="13" type="ORF">COA71_01335</name>
</gene>
<evidence type="ECO:0000259" key="12">
    <source>
        <dbReference type="Pfam" id="PF05746"/>
    </source>
</evidence>
<reference evidence="14" key="1">
    <citation type="submission" date="2017-08" db="EMBL/GenBank/DDBJ databases">
        <title>A dynamic microbial community with high functional redundancy inhabits the cold, oxic subseafloor aquifer.</title>
        <authorList>
            <person name="Tully B.J."/>
            <person name="Wheat C.G."/>
            <person name="Glazer B.T."/>
            <person name="Huber J.A."/>
        </authorList>
    </citation>
    <scope>NUCLEOTIDE SEQUENCE [LARGE SCALE GENOMIC DNA]</scope>
</reference>
<dbReference type="EMBL" id="NVWI01000001">
    <property type="protein sequence ID" value="PCJ43544.1"/>
    <property type="molecule type" value="Genomic_DNA"/>
</dbReference>
<dbReference type="GO" id="GO:0006420">
    <property type="term" value="P:arginyl-tRNA aminoacylation"/>
    <property type="evidence" value="ECO:0007669"/>
    <property type="project" value="InterPro"/>
</dbReference>
<dbReference type="PRINTS" id="PR01045">
    <property type="entry name" value="TRNASYNTHGB"/>
</dbReference>
<evidence type="ECO:0000256" key="8">
    <source>
        <dbReference type="ARBA" id="ARBA00022917"/>
    </source>
</evidence>
<evidence type="ECO:0000256" key="4">
    <source>
        <dbReference type="ARBA" id="ARBA00022490"/>
    </source>
</evidence>
<evidence type="ECO:0000313" key="14">
    <source>
        <dbReference type="Proteomes" id="UP000228987"/>
    </source>
</evidence>
<dbReference type="PROSITE" id="PS50861">
    <property type="entry name" value="AA_TRNA_LIGASE_II_GLYAB"/>
    <property type="match status" value="1"/>
</dbReference>
<dbReference type="AlphaFoldDB" id="A0A2A5CI35"/>
<dbReference type="Pfam" id="PF05746">
    <property type="entry name" value="DALR_1"/>
    <property type="match status" value="1"/>
</dbReference>
<evidence type="ECO:0000256" key="3">
    <source>
        <dbReference type="ARBA" id="ARBA00011209"/>
    </source>
</evidence>
<keyword evidence="6 11" id="KW-0547">Nucleotide-binding</keyword>
<dbReference type="PANTHER" id="PTHR30075:SF2">
    <property type="entry name" value="GLYCINE--TRNA LIGASE, CHLOROPLASTIC_MITOCHONDRIAL 2"/>
    <property type="match status" value="1"/>
</dbReference>
<keyword evidence="5 11" id="KW-0436">Ligase</keyword>
<dbReference type="Proteomes" id="UP000228987">
    <property type="component" value="Unassembled WGS sequence"/>
</dbReference>
<dbReference type="PANTHER" id="PTHR30075">
    <property type="entry name" value="GLYCYL-TRNA SYNTHETASE"/>
    <property type="match status" value="1"/>
</dbReference>
<organism evidence="13 14">
    <name type="scientific">SAR86 cluster bacterium</name>
    <dbReference type="NCBI Taxonomy" id="2030880"/>
    <lineage>
        <taxon>Bacteria</taxon>
        <taxon>Pseudomonadati</taxon>
        <taxon>Pseudomonadota</taxon>
        <taxon>Gammaproteobacteria</taxon>
        <taxon>SAR86 cluster</taxon>
    </lineage>
</organism>
<keyword evidence="8 11" id="KW-0648">Protein biosynthesis</keyword>
<keyword evidence="4 11" id="KW-0963">Cytoplasm</keyword>
<dbReference type="EC" id="6.1.1.14" evidence="11"/>
<feature type="domain" description="DALR anticodon binding" evidence="12">
    <location>
        <begin position="582"/>
        <end position="680"/>
    </location>
</feature>
<dbReference type="HAMAP" id="MF_00255">
    <property type="entry name" value="Gly_tRNA_synth_beta"/>
    <property type="match status" value="1"/>
</dbReference>
<keyword evidence="7 11" id="KW-0067">ATP-binding</keyword>
<dbReference type="GO" id="GO:0005829">
    <property type="term" value="C:cytosol"/>
    <property type="evidence" value="ECO:0007669"/>
    <property type="project" value="TreeGrafter"/>
</dbReference>
<dbReference type="InterPro" id="IPR015944">
    <property type="entry name" value="Gly-tRNA-synth_bsu"/>
</dbReference>
<dbReference type="NCBIfam" id="TIGR00211">
    <property type="entry name" value="glyS"/>
    <property type="match status" value="1"/>
</dbReference>
<dbReference type="InterPro" id="IPR008909">
    <property type="entry name" value="DALR_anticod-bd"/>
</dbReference>
<dbReference type="Pfam" id="PF02092">
    <property type="entry name" value="tRNA_synt_2f"/>
    <property type="match status" value="1"/>
</dbReference>
<evidence type="ECO:0000256" key="6">
    <source>
        <dbReference type="ARBA" id="ARBA00022741"/>
    </source>
</evidence>
<protein>
    <recommendedName>
        <fullName evidence="11">Glycine--tRNA ligase beta subunit</fullName>
        <ecNumber evidence="11">6.1.1.14</ecNumber>
    </recommendedName>
    <alternativeName>
        <fullName evidence="11">Glycyl-tRNA synthetase beta subunit</fullName>
        <shortName evidence="11">GlyRS</shortName>
    </alternativeName>
</protein>
<comment type="subcellular location">
    <subcellularLocation>
        <location evidence="1 11">Cytoplasm</location>
    </subcellularLocation>
</comment>
<dbReference type="GO" id="GO:0004820">
    <property type="term" value="F:glycine-tRNA ligase activity"/>
    <property type="evidence" value="ECO:0007669"/>
    <property type="project" value="UniProtKB-UniRule"/>
</dbReference>
<evidence type="ECO:0000256" key="11">
    <source>
        <dbReference type="HAMAP-Rule" id="MF_00255"/>
    </source>
</evidence>
<evidence type="ECO:0000313" key="13">
    <source>
        <dbReference type="EMBL" id="PCJ43544.1"/>
    </source>
</evidence>
<sequence>MSTSDLLVEIGTEELPPKALLILSNAFKQEVEHRLLEAKLNFSSIETFATPRRLALKILSLDEKQPDMQIDRFGPALQAAFDDAGKPSKAAEGFARSCGVEVHLLQKKNDGKADKLFYSSNKTGELTSTLIPDVINHSLAALPIPKRMRWGSSREEFVRPVHWIVLLFGKELISGKILGLPTSTSTYGHRFLHPEPITLTSTNDYPAKLIKEGKVEPSFQIRKELIRSQIIQEANAKKATAIIDDELLDEVTGLVEWPVALTGNFDPAFLDLPKEVLISSLKIHQKYFSLIDKNKNLLPHFITISNLISKDPEQVIKGNEKVIGPRLADAAFFFDKDKNQKLDSTIDALKRVVFQQSLGSLFDKTQRVKKLSAFIAEKLSLDSTPIVRAAELAKCDLLSNMVGEFADLQGVMGHYYALHDGEDDKVALAIEEQYLPRFAGDILPSSEAGIVLALAERLDTITGLFGIGQPPSGSKDPFALRRAALGILRIILEKELAIDMLSCINHAISSFDSLPEKENLAQNIMDFIFDRLRAHYADLGVSTSIFQAVDAVRPNSPLTFNQQLQAVNHFSKLPEAEALASANKRVANILSKLETTPAATVNDALLSEPAELNLYKKLQQVVKQTAPLIKNEQFKDALSQMALLQTPLDQFFESVMVNTDDIKLKENRQALLHQIRQLFLQIADISFLRSS</sequence>
<keyword evidence="9 11" id="KW-0030">Aminoacyl-tRNA synthetase</keyword>
<dbReference type="InterPro" id="IPR006194">
    <property type="entry name" value="Gly-tRNA-synth_heterodimer"/>
</dbReference>
<evidence type="ECO:0000256" key="10">
    <source>
        <dbReference type="ARBA" id="ARBA00047937"/>
    </source>
</evidence>
<comment type="subunit">
    <text evidence="3 11">Tetramer of two alpha and two beta subunits.</text>
</comment>
<comment type="catalytic activity">
    <reaction evidence="10 11">
        <text>tRNA(Gly) + glycine + ATP = glycyl-tRNA(Gly) + AMP + diphosphate</text>
        <dbReference type="Rhea" id="RHEA:16013"/>
        <dbReference type="Rhea" id="RHEA-COMP:9664"/>
        <dbReference type="Rhea" id="RHEA-COMP:9683"/>
        <dbReference type="ChEBI" id="CHEBI:30616"/>
        <dbReference type="ChEBI" id="CHEBI:33019"/>
        <dbReference type="ChEBI" id="CHEBI:57305"/>
        <dbReference type="ChEBI" id="CHEBI:78442"/>
        <dbReference type="ChEBI" id="CHEBI:78522"/>
        <dbReference type="ChEBI" id="CHEBI:456215"/>
        <dbReference type="EC" id="6.1.1.14"/>
    </reaction>
</comment>
<evidence type="ECO:0000256" key="7">
    <source>
        <dbReference type="ARBA" id="ARBA00022840"/>
    </source>
</evidence>
<dbReference type="SUPFAM" id="SSF109604">
    <property type="entry name" value="HD-domain/PDEase-like"/>
    <property type="match status" value="1"/>
</dbReference>
<dbReference type="GO" id="GO:0005524">
    <property type="term" value="F:ATP binding"/>
    <property type="evidence" value="ECO:0007669"/>
    <property type="project" value="UniProtKB-UniRule"/>
</dbReference>
<evidence type="ECO:0000256" key="5">
    <source>
        <dbReference type="ARBA" id="ARBA00022598"/>
    </source>
</evidence>
<evidence type="ECO:0000256" key="1">
    <source>
        <dbReference type="ARBA" id="ARBA00004496"/>
    </source>
</evidence>
<dbReference type="GO" id="GO:0006426">
    <property type="term" value="P:glycyl-tRNA aminoacylation"/>
    <property type="evidence" value="ECO:0007669"/>
    <property type="project" value="UniProtKB-UniRule"/>
</dbReference>
<proteinExistence type="inferred from homology"/>
<comment type="caution">
    <text evidence="13">The sequence shown here is derived from an EMBL/GenBank/DDBJ whole genome shotgun (WGS) entry which is preliminary data.</text>
</comment>
<evidence type="ECO:0000256" key="9">
    <source>
        <dbReference type="ARBA" id="ARBA00023146"/>
    </source>
</evidence>
<accession>A0A2A5CI35</accession>